<dbReference type="Proteomes" id="UP000325811">
    <property type="component" value="Chromosome I"/>
</dbReference>
<sequence>MQTWQAIHMKVTCGYRSDSVVSHGAQRAS</sequence>
<protein>
    <submittedName>
        <fullName evidence="1">Uncharacterized protein</fullName>
    </submittedName>
</protein>
<name>A0A5Q4Z672_9BURK</name>
<keyword evidence="2" id="KW-1185">Reference proteome</keyword>
<dbReference type="AlphaFoldDB" id="A0A5Q4Z672"/>
<reference evidence="1 2" key="1">
    <citation type="submission" date="2019-08" db="EMBL/GenBank/DDBJ databases">
        <authorList>
            <person name="Herpell B J."/>
        </authorList>
    </citation>
    <scope>NUCLEOTIDE SEQUENCE [LARGE SCALE GENOMIC DNA]</scope>
    <source>
        <strain evidence="2">Msb3</strain>
    </source>
</reference>
<gene>
    <name evidence="1" type="ORF">PDMSB3_1462</name>
</gene>
<accession>A0A5Q4Z672</accession>
<dbReference type="EMBL" id="LR699553">
    <property type="protein sequence ID" value="VVD27919.1"/>
    <property type="molecule type" value="Genomic_DNA"/>
</dbReference>
<organism evidence="1 2">
    <name type="scientific">Paraburkholderia dioscoreae</name>
    <dbReference type="NCBI Taxonomy" id="2604047"/>
    <lineage>
        <taxon>Bacteria</taxon>
        <taxon>Pseudomonadati</taxon>
        <taxon>Pseudomonadota</taxon>
        <taxon>Betaproteobacteria</taxon>
        <taxon>Burkholderiales</taxon>
        <taxon>Burkholderiaceae</taxon>
        <taxon>Paraburkholderia</taxon>
    </lineage>
</organism>
<evidence type="ECO:0000313" key="2">
    <source>
        <dbReference type="Proteomes" id="UP000325811"/>
    </source>
</evidence>
<dbReference type="KEGG" id="pdio:PDMSB3_1462"/>
<proteinExistence type="predicted"/>
<evidence type="ECO:0000313" key="1">
    <source>
        <dbReference type="EMBL" id="VVD27919.1"/>
    </source>
</evidence>